<dbReference type="PROSITE" id="PS50235">
    <property type="entry name" value="USP_3"/>
    <property type="match status" value="1"/>
</dbReference>
<evidence type="ECO:0000256" key="4">
    <source>
        <dbReference type="ARBA" id="ARBA00022670"/>
    </source>
</evidence>
<evidence type="ECO:0000256" key="3">
    <source>
        <dbReference type="ARBA" id="ARBA00012759"/>
    </source>
</evidence>
<keyword evidence="7" id="KW-0788">Thiol protease</keyword>
<dbReference type="InterPro" id="IPR028889">
    <property type="entry name" value="USP"/>
</dbReference>
<feature type="domain" description="DUSP" evidence="10">
    <location>
        <begin position="15"/>
        <end position="133"/>
    </location>
</feature>
<dbReference type="SUPFAM" id="SSF54001">
    <property type="entry name" value="Cysteine proteinases"/>
    <property type="match status" value="1"/>
</dbReference>
<evidence type="ECO:0000256" key="8">
    <source>
        <dbReference type="SAM" id="MobiDB-lite"/>
    </source>
</evidence>
<dbReference type="InterPro" id="IPR018200">
    <property type="entry name" value="USP_CS"/>
</dbReference>
<comment type="catalytic activity">
    <reaction evidence="1">
        <text>Thiol-dependent hydrolysis of ester, thioester, amide, peptide and isopeptide bonds formed by the C-terminal Gly of ubiquitin (a 76-residue protein attached to proteins as an intracellular targeting signal).</text>
        <dbReference type="EC" id="3.4.19.12"/>
    </reaction>
</comment>
<feature type="domain" description="USP" evidence="9">
    <location>
        <begin position="307"/>
        <end position="974"/>
    </location>
</feature>
<dbReference type="GO" id="GO:0006508">
    <property type="term" value="P:proteolysis"/>
    <property type="evidence" value="ECO:0007669"/>
    <property type="project" value="UniProtKB-KW"/>
</dbReference>
<dbReference type="GO" id="GO:0016579">
    <property type="term" value="P:protein deubiquitination"/>
    <property type="evidence" value="ECO:0007669"/>
    <property type="project" value="InterPro"/>
</dbReference>
<gene>
    <name evidence="12" type="primary">USP4_11_15</name>
    <name evidence="11" type="ORF">TSPGSL018_20662</name>
    <name evidence="12" type="ORF">TSPGSL018_8024</name>
</gene>
<dbReference type="SMART" id="SM00695">
    <property type="entry name" value="DUSP"/>
    <property type="match status" value="1"/>
</dbReference>
<feature type="region of interest" description="Disordered" evidence="8">
    <location>
        <begin position="639"/>
        <end position="662"/>
    </location>
</feature>
<keyword evidence="4" id="KW-0645">Protease</keyword>
<keyword evidence="5" id="KW-0833">Ubl conjugation pathway</keyword>
<dbReference type="EC" id="3.4.19.12" evidence="3"/>
<feature type="region of interest" description="Disordered" evidence="8">
    <location>
        <begin position="737"/>
        <end position="780"/>
    </location>
</feature>
<evidence type="ECO:0000256" key="2">
    <source>
        <dbReference type="ARBA" id="ARBA00009085"/>
    </source>
</evidence>
<evidence type="ECO:0000259" key="9">
    <source>
        <dbReference type="PROSITE" id="PS50235"/>
    </source>
</evidence>
<dbReference type="SUPFAM" id="SSF143791">
    <property type="entry name" value="DUSP-like"/>
    <property type="match status" value="1"/>
</dbReference>
<accession>A0A061S888</accession>
<keyword evidence="6 12" id="KW-0378">Hydrolase</keyword>
<dbReference type="PANTHER" id="PTHR21646">
    <property type="entry name" value="UBIQUITIN CARBOXYL-TERMINAL HYDROLASE"/>
    <property type="match status" value="1"/>
</dbReference>
<dbReference type="EMBL" id="GBEZ01003766">
    <property type="protein sequence ID" value="JAC81397.1"/>
    <property type="molecule type" value="Transcribed_RNA"/>
</dbReference>
<proteinExistence type="inferred from homology"/>
<evidence type="ECO:0000256" key="6">
    <source>
        <dbReference type="ARBA" id="ARBA00022801"/>
    </source>
</evidence>
<dbReference type="InterPro" id="IPR006615">
    <property type="entry name" value="Pept_C19_DUSP"/>
</dbReference>
<feature type="region of interest" description="Disordered" evidence="8">
    <location>
        <begin position="683"/>
        <end position="723"/>
    </location>
</feature>
<evidence type="ECO:0000256" key="5">
    <source>
        <dbReference type="ARBA" id="ARBA00022786"/>
    </source>
</evidence>
<dbReference type="Pfam" id="PF00443">
    <property type="entry name" value="UCH"/>
    <property type="match status" value="1"/>
</dbReference>
<reference evidence="12" key="1">
    <citation type="submission" date="2014-05" db="EMBL/GenBank/DDBJ databases">
        <title>The transcriptome of the halophilic microalga Tetraselmis sp. GSL018 isolated from the Great Salt Lake, Utah.</title>
        <authorList>
            <person name="Jinkerson R.E."/>
            <person name="D'Adamo S."/>
            <person name="Posewitz M.C."/>
        </authorList>
    </citation>
    <scope>NUCLEOTIDE SEQUENCE</scope>
    <source>
        <strain evidence="12">GSL018</strain>
    </source>
</reference>
<evidence type="ECO:0000313" key="11">
    <source>
        <dbReference type="EMBL" id="JAC63440.1"/>
    </source>
</evidence>
<evidence type="ECO:0000256" key="1">
    <source>
        <dbReference type="ARBA" id="ARBA00000707"/>
    </source>
</evidence>
<feature type="region of interest" description="Disordered" evidence="8">
    <location>
        <begin position="1"/>
        <end position="21"/>
    </location>
</feature>
<organism evidence="12">
    <name type="scientific">Tetraselmis sp. GSL018</name>
    <dbReference type="NCBI Taxonomy" id="582737"/>
    <lineage>
        <taxon>Eukaryota</taxon>
        <taxon>Viridiplantae</taxon>
        <taxon>Chlorophyta</taxon>
        <taxon>core chlorophytes</taxon>
        <taxon>Chlorodendrophyceae</taxon>
        <taxon>Chlorodendrales</taxon>
        <taxon>Chlorodendraceae</taxon>
        <taxon>Tetraselmis</taxon>
    </lineage>
</organism>
<dbReference type="AlphaFoldDB" id="A0A061S888"/>
<dbReference type="CDD" id="cd02674">
    <property type="entry name" value="Peptidase_C19R"/>
    <property type="match status" value="1"/>
</dbReference>
<dbReference type="Gene3D" id="3.30.2230.10">
    <property type="entry name" value="DUSP-like"/>
    <property type="match status" value="1"/>
</dbReference>
<dbReference type="PROSITE" id="PS00973">
    <property type="entry name" value="USP_2"/>
    <property type="match status" value="1"/>
</dbReference>
<comment type="similarity">
    <text evidence="2">Belongs to the peptidase C19 family.</text>
</comment>
<feature type="region of interest" description="Disordered" evidence="8">
    <location>
        <begin position="62"/>
        <end position="100"/>
    </location>
</feature>
<dbReference type="Pfam" id="PF06337">
    <property type="entry name" value="DUSP"/>
    <property type="match status" value="1"/>
</dbReference>
<feature type="region of interest" description="Disordered" evidence="8">
    <location>
        <begin position="233"/>
        <end position="305"/>
    </location>
</feature>
<dbReference type="InterPro" id="IPR050185">
    <property type="entry name" value="Ub_carboxyl-term_hydrolase"/>
</dbReference>
<dbReference type="GO" id="GO:0004843">
    <property type="term" value="F:cysteine-type deubiquitinase activity"/>
    <property type="evidence" value="ECO:0007669"/>
    <property type="project" value="UniProtKB-EC"/>
</dbReference>
<dbReference type="EMBL" id="GBEZ01023449">
    <property type="protein sequence ID" value="JAC63440.1"/>
    <property type="molecule type" value="Transcribed_RNA"/>
</dbReference>
<evidence type="ECO:0000313" key="12">
    <source>
        <dbReference type="EMBL" id="JAC81397.1"/>
    </source>
</evidence>
<dbReference type="Gene3D" id="3.90.70.10">
    <property type="entry name" value="Cysteine proteinases"/>
    <property type="match status" value="2"/>
</dbReference>
<sequence>MGAVRLDSSHLDPSDSTPAGDFLVRRGFESSSENSNDTTGKFMYLVSLKWWAAWEEHNAHNRRAPVDGVPGPANPGPIDNSTLLATDSDSDDDEPKLKPNLKEGLDYRVVTEEAWERLKAVHGANMEIRRPVLQSGDSCHPAAEVCNISVTVLAGTGAGKSSGQRTNLTVSADSTISELKDAACRELSIDPHNLHMFDYYKNSEYSCLDSCMEMSLRECSIMDGQTILLKGGESSTDAVGGSESSSSDTNILSPADSGAGSVPGAVASRSSSGPIILPPPSGGMSHSATPMLQDSITPSPTAERGLSGLNNLGNTCFMNTSLQCLSHTPPVVSFFVSNEYRRDINPDNPLGRSGELAEAFGSLMHSLWQGGVATVSPRGFKARLAHFAPQFSGYSQQDSQEVLAFLLDGLHEDLNRIRNKPYIEDKDSDGRPDEELAEEAWHNYRQRNDSVVVDHFQGLYKSCLVCPDCGKSSIKFDPFMYLSLPLPAAPKRSVLVTLVATDGSAPPTLLSLRVPKNGTVGDLRSALCSAAGIGPSEDVVLAEIAFHRVRSTLQDDYELRFLAPGPSSPLVAYRRPRPEPGAALREVHIFNAAADGPGGGSRLFAAPLLLWFPRSAEGEEDYTQEELHERLTKALRPLRRFRRRDAGSDSHGSSGCSKGSASAMAVDAAPSVTMSDAICHAESREDAMEDDGSSQRPEGDAGQALPMDCTDAPAAACSGPGPNIPRVEPFDMWAVARGDGAQPAGPTGDRAARKRSQPPFQLHPSSEFGTIGQGPPSARASPGRIDYYVLEWDGSGRDSYDAELLKFPRADEAEDRSGAHHLEEAPVTLASCLGYFLQHERLGEQDSWYCPSCKDHVQADKKLDLWSLPEVLVVHLKRFSYTTRLRDKIAAMVDFPLRGLDLSPHVLREQPIPPVYDLFAVSNHIGGLGGGHYTAYAKQPGTDRWHCFDDSRVYPIDEKQVVSADAYVLFYHRRNEATSREAKVQEVLRQWEATREAPVEP</sequence>
<dbReference type="InterPro" id="IPR038765">
    <property type="entry name" value="Papain-like_cys_pep_sf"/>
</dbReference>
<feature type="compositionally biased region" description="Low complexity" evidence="8">
    <location>
        <begin position="649"/>
        <end position="662"/>
    </location>
</feature>
<dbReference type="PROSITE" id="PS51283">
    <property type="entry name" value="DUSP"/>
    <property type="match status" value="1"/>
</dbReference>
<name>A0A061S888_9CHLO</name>
<feature type="compositionally biased region" description="Polar residues" evidence="8">
    <location>
        <begin position="233"/>
        <end position="252"/>
    </location>
</feature>
<dbReference type="PANTHER" id="PTHR21646:SF24">
    <property type="entry name" value="UBIQUITIN CARBOXYL-TERMINAL HYDROLASE"/>
    <property type="match status" value="1"/>
</dbReference>
<dbReference type="InterPro" id="IPR035927">
    <property type="entry name" value="DUSP-like_sf"/>
</dbReference>
<evidence type="ECO:0000259" key="10">
    <source>
        <dbReference type="PROSITE" id="PS51283"/>
    </source>
</evidence>
<protein>
    <recommendedName>
        <fullName evidence="3">ubiquitinyl hydrolase 1</fullName>
        <ecNumber evidence="3">3.4.19.12</ecNumber>
    </recommendedName>
</protein>
<evidence type="ECO:0000256" key="7">
    <source>
        <dbReference type="ARBA" id="ARBA00022807"/>
    </source>
</evidence>
<dbReference type="InterPro" id="IPR001394">
    <property type="entry name" value="Peptidase_C19_UCH"/>
</dbReference>
<feature type="compositionally biased region" description="Polar residues" evidence="8">
    <location>
        <begin position="284"/>
        <end position="300"/>
    </location>
</feature>